<dbReference type="PANTHER" id="PTHR42711">
    <property type="entry name" value="ABC TRANSPORTER ATP-BINDING PROTEIN"/>
    <property type="match status" value="1"/>
</dbReference>
<keyword evidence="4 8" id="KW-0067">ATP-binding</keyword>
<dbReference type="PROSITE" id="PS00211">
    <property type="entry name" value="ABC_TRANSPORTER_1"/>
    <property type="match status" value="1"/>
</dbReference>
<dbReference type="CDD" id="cd03230">
    <property type="entry name" value="ABC_DR_subfamily_A"/>
    <property type="match status" value="1"/>
</dbReference>
<keyword evidence="3" id="KW-0547">Nucleotide-binding</keyword>
<organism evidence="8 9">
    <name type="scientific">Microlunatus capsulatus</name>
    <dbReference type="NCBI Taxonomy" id="99117"/>
    <lineage>
        <taxon>Bacteria</taxon>
        <taxon>Bacillati</taxon>
        <taxon>Actinomycetota</taxon>
        <taxon>Actinomycetes</taxon>
        <taxon>Propionibacteriales</taxon>
        <taxon>Propionibacteriaceae</taxon>
        <taxon>Microlunatus</taxon>
    </lineage>
</organism>
<dbReference type="GO" id="GO:0005524">
    <property type="term" value="F:ATP binding"/>
    <property type="evidence" value="ECO:0007669"/>
    <property type="project" value="UniProtKB-KW"/>
</dbReference>
<keyword evidence="2" id="KW-0813">Transport</keyword>
<gene>
    <name evidence="8" type="ORF">JOF54_003350</name>
</gene>
<evidence type="ECO:0000256" key="1">
    <source>
        <dbReference type="ARBA" id="ARBA00004202"/>
    </source>
</evidence>
<dbReference type="InterPro" id="IPR017871">
    <property type="entry name" value="ABC_transporter-like_CS"/>
</dbReference>
<dbReference type="SMART" id="SM00382">
    <property type="entry name" value="AAA"/>
    <property type="match status" value="1"/>
</dbReference>
<feature type="region of interest" description="Disordered" evidence="6">
    <location>
        <begin position="1"/>
        <end position="24"/>
    </location>
</feature>
<keyword evidence="5" id="KW-0046">Antibiotic resistance</keyword>
<dbReference type="InterPro" id="IPR003593">
    <property type="entry name" value="AAA+_ATPase"/>
</dbReference>
<sequence length="339" mass="36109">MTAPAPSSVLRSGPPDPERPAVEVRGLRRRYRGAGRRSRGADAGYEAVRGVDLEVHRGELLALLGTNGAGKTSTLEVVEGLAPASGGSVRVLGLDPWADRARLRPRIGIMLQEGGFPGALTVAEMATLWHRTLDRPRSVAEALGMVVLDHRAGSPIESLSGGERRRLDLALALMGRPEVLFLDEPTTGLDPQSRRATWDLVRSLLDAETTVLLTTHYLEEAEELADRIAILHEGAVATSGTLHDIVSRQPTRISFAVQDPADLDGLRAVLGAAVTCDQQGGRPRARLETFDPPAVLTALLGWADGRDLPDLTVLPGTLEQAFLDVARTPASAPTPAGAR</sequence>
<accession>A0ABS4ZBI3</accession>
<evidence type="ECO:0000256" key="3">
    <source>
        <dbReference type="ARBA" id="ARBA00022741"/>
    </source>
</evidence>
<proteinExistence type="predicted"/>
<protein>
    <submittedName>
        <fullName evidence="8">ABC-2 type transport system ATP-binding protein</fullName>
    </submittedName>
</protein>
<dbReference type="Pfam" id="PF00005">
    <property type="entry name" value="ABC_tran"/>
    <property type="match status" value="1"/>
</dbReference>
<comment type="caution">
    <text evidence="8">The sequence shown here is derived from an EMBL/GenBank/DDBJ whole genome shotgun (WGS) entry which is preliminary data.</text>
</comment>
<evidence type="ECO:0000259" key="7">
    <source>
        <dbReference type="PROSITE" id="PS50893"/>
    </source>
</evidence>
<evidence type="ECO:0000256" key="6">
    <source>
        <dbReference type="SAM" id="MobiDB-lite"/>
    </source>
</evidence>
<feature type="domain" description="ABC transporter" evidence="7">
    <location>
        <begin position="22"/>
        <end position="258"/>
    </location>
</feature>
<dbReference type="InterPro" id="IPR003439">
    <property type="entry name" value="ABC_transporter-like_ATP-bd"/>
</dbReference>
<comment type="subcellular location">
    <subcellularLocation>
        <location evidence="1">Cell membrane</location>
        <topology evidence="1">Peripheral membrane protein</topology>
    </subcellularLocation>
</comment>
<dbReference type="EMBL" id="JAGIOB010000001">
    <property type="protein sequence ID" value="MBP2418428.1"/>
    <property type="molecule type" value="Genomic_DNA"/>
</dbReference>
<evidence type="ECO:0000256" key="4">
    <source>
        <dbReference type="ARBA" id="ARBA00022840"/>
    </source>
</evidence>
<dbReference type="PROSITE" id="PS50893">
    <property type="entry name" value="ABC_TRANSPORTER_2"/>
    <property type="match status" value="1"/>
</dbReference>
<dbReference type="PANTHER" id="PTHR42711:SF16">
    <property type="entry name" value="ABC TRANSPORTER ATP-BINDING PROTEIN"/>
    <property type="match status" value="1"/>
</dbReference>
<evidence type="ECO:0000313" key="9">
    <source>
        <dbReference type="Proteomes" id="UP000758168"/>
    </source>
</evidence>
<evidence type="ECO:0000256" key="5">
    <source>
        <dbReference type="ARBA" id="ARBA00023251"/>
    </source>
</evidence>
<evidence type="ECO:0000256" key="2">
    <source>
        <dbReference type="ARBA" id="ARBA00022448"/>
    </source>
</evidence>
<dbReference type="InterPro" id="IPR027417">
    <property type="entry name" value="P-loop_NTPase"/>
</dbReference>
<keyword evidence="9" id="KW-1185">Reference proteome</keyword>
<dbReference type="Proteomes" id="UP000758168">
    <property type="component" value="Unassembled WGS sequence"/>
</dbReference>
<evidence type="ECO:0000313" key="8">
    <source>
        <dbReference type="EMBL" id="MBP2418428.1"/>
    </source>
</evidence>
<dbReference type="InterPro" id="IPR050763">
    <property type="entry name" value="ABC_transporter_ATP-binding"/>
</dbReference>
<dbReference type="SUPFAM" id="SSF52540">
    <property type="entry name" value="P-loop containing nucleoside triphosphate hydrolases"/>
    <property type="match status" value="1"/>
</dbReference>
<name>A0ABS4ZBI3_9ACTN</name>
<dbReference type="Gene3D" id="3.40.50.300">
    <property type="entry name" value="P-loop containing nucleotide triphosphate hydrolases"/>
    <property type="match status" value="1"/>
</dbReference>
<dbReference type="RefSeq" id="WP_210057907.1">
    <property type="nucleotide sequence ID" value="NZ_BAAAMH010000002.1"/>
</dbReference>
<reference evidence="8 9" key="1">
    <citation type="submission" date="2021-03" db="EMBL/GenBank/DDBJ databases">
        <title>Sequencing the genomes of 1000 actinobacteria strains.</title>
        <authorList>
            <person name="Klenk H.-P."/>
        </authorList>
    </citation>
    <scope>NUCLEOTIDE SEQUENCE [LARGE SCALE GENOMIC DNA]</scope>
    <source>
        <strain evidence="8 9">DSM 12936</strain>
    </source>
</reference>